<proteinExistence type="predicted"/>
<dbReference type="InterPro" id="IPR007111">
    <property type="entry name" value="NACHT_NTPase"/>
</dbReference>
<dbReference type="RefSeq" id="WP_203691758.1">
    <property type="nucleotide sequence ID" value="NZ_BAAALC010000021.1"/>
</dbReference>
<dbReference type="Proteomes" id="UP000630887">
    <property type="component" value="Unassembled WGS sequence"/>
</dbReference>
<name>A0A8J3KSM2_9ACTN</name>
<dbReference type="Gene3D" id="3.40.50.10140">
    <property type="entry name" value="Toll/interleukin-1 receptor homology (TIR) domain"/>
    <property type="match status" value="1"/>
</dbReference>
<dbReference type="SUPFAM" id="SSF52540">
    <property type="entry name" value="P-loop containing nucleoside triphosphate hydrolases"/>
    <property type="match status" value="1"/>
</dbReference>
<dbReference type="InterPro" id="IPR035897">
    <property type="entry name" value="Toll_tir_struct_dom_sf"/>
</dbReference>
<keyword evidence="4" id="KW-1185">Reference proteome</keyword>
<dbReference type="Pfam" id="PF13676">
    <property type="entry name" value="TIR_2"/>
    <property type="match status" value="1"/>
</dbReference>
<accession>A0A8J3KSM2</accession>
<dbReference type="EMBL" id="BONI01000014">
    <property type="protein sequence ID" value="GIG05437.1"/>
    <property type="molecule type" value="Genomic_DNA"/>
</dbReference>
<dbReference type="Pfam" id="PF05729">
    <property type="entry name" value="NACHT"/>
    <property type="match status" value="1"/>
</dbReference>
<protein>
    <recommendedName>
        <fullName evidence="2">NACHT domain-containing protein</fullName>
    </recommendedName>
</protein>
<organism evidence="3 4">
    <name type="scientific">Catellatospora coxensis</name>
    <dbReference type="NCBI Taxonomy" id="310354"/>
    <lineage>
        <taxon>Bacteria</taxon>
        <taxon>Bacillati</taxon>
        <taxon>Actinomycetota</taxon>
        <taxon>Actinomycetes</taxon>
        <taxon>Micromonosporales</taxon>
        <taxon>Micromonosporaceae</taxon>
        <taxon>Catellatospora</taxon>
    </lineage>
</organism>
<dbReference type="InterPro" id="IPR000157">
    <property type="entry name" value="TIR_dom"/>
</dbReference>
<gene>
    <name evidence="3" type="ORF">Cco03nite_21370</name>
</gene>
<dbReference type="InterPro" id="IPR027417">
    <property type="entry name" value="P-loop_NTPase"/>
</dbReference>
<evidence type="ECO:0000313" key="4">
    <source>
        <dbReference type="Proteomes" id="UP000630887"/>
    </source>
</evidence>
<evidence type="ECO:0000259" key="2">
    <source>
        <dbReference type="PROSITE" id="PS50837"/>
    </source>
</evidence>
<dbReference type="AlphaFoldDB" id="A0A8J3KSM2"/>
<dbReference type="Gene3D" id="3.40.50.300">
    <property type="entry name" value="P-loop containing nucleotide triphosphate hydrolases"/>
    <property type="match status" value="1"/>
</dbReference>
<dbReference type="SUPFAM" id="SSF52200">
    <property type="entry name" value="Toll/Interleukin receptor TIR domain"/>
    <property type="match status" value="1"/>
</dbReference>
<dbReference type="GO" id="GO:0007165">
    <property type="term" value="P:signal transduction"/>
    <property type="evidence" value="ECO:0007669"/>
    <property type="project" value="InterPro"/>
</dbReference>
<feature type="region of interest" description="Disordered" evidence="1">
    <location>
        <begin position="126"/>
        <end position="155"/>
    </location>
</feature>
<evidence type="ECO:0000313" key="3">
    <source>
        <dbReference type="EMBL" id="GIG05437.1"/>
    </source>
</evidence>
<dbReference type="PANTHER" id="PTHR46844">
    <property type="entry name" value="SLR5058 PROTEIN"/>
    <property type="match status" value="1"/>
</dbReference>
<dbReference type="PANTHER" id="PTHR46844:SF1">
    <property type="entry name" value="SLR5058 PROTEIN"/>
    <property type="match status" value="1"/>
</dbReference>
<comment type="caution">
    <text evidence="3">The sequence shown here is derived from an EMBL/GenBank/DDBJ whole genome shotgun (WGS) entry which is preliminary data.</text>
</comment>
<dbReference type="PROSITE" id="PS50837">
    <property type="entry name" value="NACHT"/>
    <property type="match status" value="1"/>
</dbReference>
<reference evidence="3 4" key="1">
    <citation type="submission" date="2021-01" db="EMBL/GenBank/DDBJ databases">
        <title>Whole genome shotgun sequence of Catellatospora coxensis NBRC 107359.</title>
        <authorList>
            <person name="Komaki H."/>
            <person name="Tamura T."/>
        </authorList>
    </citation>
    <scope>NUCLEOTIDE SEQUENCE [LARGE SCALE GENOMIC DNA]</scope>
    <source>
        <strain evidence="3 4">NBRC 107359</strain>
    </source>
</reference>
<sequence>MTAARVVSMRPVVSWPHEVRPGQSYLITVDLDTDLVEDWPYELEEYSVACLAEGTAWCRVESRGSNTLVVHRFGGTYGPIEFVAHVGQPEFSTAEPIRLTFLTGGGLPFRDIELWMSVTAGAAEAATRSRVLRPSPGPADETGTRPQPPSSGVRLSPEAEELATRIREFSLPYLSHIQLPQAETRRVLPVDELYVEPFLLAGSGRTTLDELLGRASRIVILGDPGSGKSTVLSQFAWATAKNTRQVPFLVRLRDFGNRELTLIELLQRTLENMLISAPEVLLEAMLEAGRAVLLFDGLDELIDAGARRHMVGVIEGAARDFPETTVVVTARPIGYPVTPLDDGVFTVAQLAPFTETEISDYVRKWFRIGDTLPPDRGDRLADGFLAEAVTVADLVQNPLMLSLLCTMYATEGFIPDNRARLIDRCAAMMFDQWDTMRSIGIHRFDYGTLRGAVQSLAWQIFTAGGGGVLTRRQALRILTEYLLQWDIADEQTASDVAGTFLDYCAGRAWVLTEVGTTAGEPMFGFAHRTFLEYFAAEYLVRESRDPADVYQAIEPHLGDARWQAVNELTAQVIDRSRVSGADKLVNLAMAGKPTVEATAYCARLLGVVLLSSGTVSRIVDSCVDLACLDLDRRQQPDGSVLSSRNDQPLADILTASRLATAPVVERALEAALARGIEDGNEAKTYLACTLHRFLVEEDPGWSAVQARAVALIPDAVRASRVLGAVVAQHRPALVGAVVAHHGTAPLFETTYVSGQLIPPPAHEILRAEWPVDDGWLDSLTSQLSRAKTPWATEDLTTFAMSAVLDLVNLWPDLPSAERPARLLLCLPFLEDLTRRGMAPYLGEHTDLGRMAFMRSTESAAGLGELGLRLTVDARRMLHRWLTGELDLIKLSGIRGSARPTRTDRSPVFFLSYARTSQQSGARAVTTLFEDLCADVGELVGTDNLGFIDLSSPTDREPWGRAKKEALGSCQVFVALLSPGYVASKHCGQEWDAFSRRETASGPAIIPVIWTPVSRTQTPKVIRHTHLFDPGSVERGVADAYYAKGLFGLSRDAYRAAVWRLAKEIVRTLRSVSVRPTDIDPDSLRDAFAGP</sequence>
<feature type="domain" description="NACHT" evidence="2">
    <location>
        <begin position="216"/>
        <end position="332"/>
    </location>
</feature>
<evidence type="ECO:0000256" key="1">
    <source>
        <dbReference type="SAM" id="MobiDB-lite"/>
    </source>
</evidence>